<comment type="caution">
    <text evidence="3">The sequence shown here is derived from an EMBL/GenBank/DDBJ whole genome shotgun (WGS) entry which is preliminary data.</text>
</comment>
<dbReference type="GO" id="GO:0008713">
    <property type="term" value="F:ADP-heptose-lipopolysaccharide heptosyltransferase activity"/>
    <property type="evidence" value="ECO:0007669"/>
    <property type="project" value="TreeGrafter"/>
</dbReference>
<dbReference type="EMBL" id="BARV01015673">
    <property type="protein sequence ID" value="GAI32197.1"/>
    <property type="molecule type" value="Genomic_DNA"/>
</dbReference>
<evidence type="ECO:0000256" key="2">
    <source>
        <dbReference type="ARBA" id="ARBA00022679"/>
    </source>
</evidence>
<dbReference type="InterPro" id="IPR051199">
    <property type="entry name" value="LPS_LOS_Heptosyltrfase"/>
</dbReference>
<reference evidence="3" key="1">
    <citation type="journal article" date="2014" name="Front. Microbiol.">
        <title>High frequency of phylogenetically diverse reductive dehalogenase-homologous genes in deep subseafloor sedimentary metagenomes.</title>
        <authorList>
            <person name="Kawai M."/>
            <person name="Futagami T."/>
            <person name="Toyoda A."/>
            <person name="Takaki Y."/>
            <person name="Nishi S."/>
            <person name="Hori S."/>
            <person name="Arai W."/>
            <person name="Tsubouchi T."/>
            <person name="Morono Y."/>
            <person name="Uchiyama I."/>
            <person name="Ito T."/>
            <person name="Fujiyama A."/>
            <person name="Inagaki F."/>
            <person name="Takami H."/>
        </authorList>
    </citation>
    <scope>NUCLEOTIDE SEQUENCE</scope>
    <source>
        <strain evidence="3">Expedition CK06-06</strain>
    </source>
</reference>
<dbReference type="SUPFAM" id="SSF53756">
    <property type="entry name" value="UDP-Glycosyltransferase/glycogen phosphorylase"/>
    <property type="match status" value="1"/>
</dbReference>
<evidence type="ECO:0008006" key="4">
    <source>
        <dbReference type="Google" id="ProtNLM"/>
    </source>
</evidence>
<name>X1MKN0_9ZZZZ</name>
<dbReference type="AlphaFoldDB" id="X1MKN0"/>
<dbReference type="PANTHER" id="PTHR30160:SF1">
    <property type="entry name" value="LIPOPOLYSACCHARIDE 1,2-N-ACETYLGLUCOSAMINETRANSFERASE-RELATED"/>
    <property type="match status" value="1"/>
</dbReference>
<protein>
    <recommendedName>
        <fullName evidence="4">Lipopolysaccharide heptosyltransferase II</fullName>
    </recommendedName>
</protein>
<evidence type="ECO:0000256" key="1">
    <source>
        <dbReference type="ARBA" id="ARBA00022676"/>
    </source>
</evidence>
<sequence length="292" mass="32500">DWVVEEDAESIVEGHPDIDQLIIFPRKSWLKRFSDKGEYIKVVKEVANLLKELKKRKYDIVVDLQGLFKSGILTFLARGKRKIALTGGREGSFIFVHERIAIPDPDMHALDRYLCIARYLGATNFVWNGQISIYDKDKRYVNHLLGETGNNNTLVAVNPIAKWESKLWELNRFASLADKIKEKLGAEVIFTGSGNDKKAIDNILSVMKTEALNLSGKTSLKELAYLYQRCAIVISTDTGPMHVAAATGSPVVIALFGPTSPLKTGPYGAKHRVIKAGIGCSPCFKKRCDDMS</sequence>
<dbReference type="Gene3D" id="3.40.50.2000">
    <property type="entry name" value="Glycogen Phosphorylase B"/>
    <property type="match status" value="2"/>
</dbReference>
<organism evidence="3">
    <name type="scientific">marine sediment metagenome</name>
    <dbReference type="NCBI Taxonomy" id="412755"/>
    <lineage>
        <taxon>unclassified sequences</taxon>
        <taxon>metagenomes</taxon>
        <taxon>ecological metagenomes</taxon>
    </lineage>
</organism>
<dbReference type="InterPro" id="IPR002201">
    <property type="entry name" value="Glyco_trans_9"/>
</dbReference>
<dbReference type="PANTHER" id="PTHR30160">
    <property type="entry name" value="TETRAACYLDISACCHARIDE 4'-KINASE-RELATED"/>
    <property type="match status" value="1"/>
</dbReference>
<keyword evidence="2" id="KW-0808">Transferase</keyword>
<evidence type="ECO:0000313" key="3">
    <source>
        <dbReference type="EMBL" id="GAI32197.1"/>
    </source>
</evidence>
<feature type="non-terminal residue" evidence="3">
    <location>
        <position position="1"/>
    </location>
</feature>
<dbReference type="CDD" id="cd03789">
    <property type="entry name" value="GT9_LPS_heptosyltransferase"/>
    <property type="match status" value="1"/>
</dbReference>
<accession>X1MKN0</accession>
<dbReference type="Pfam" id="PF01075">
    <property type="entry name" value="Glyco_transf_9"/>
    <property type="match status" value="1"/>
</dbReference>
<proteinExistence type="predicted"/>
<keyword evidence="1" id="KW-0328">Glycosyltransferase</keyword>
<dbReference type="GO" id="GO:0009244">
    <property type="term" value="P:lipopolysaccharide core region biosynthetic process"/>
    <property type="evidence" value="ECO:0007669"/>
    <property type="project" value="TreeGrafter"/>
</dbReference>
<dbReference type="GO" id="GO:0005829">
    <property type="term" value="C:cytosol"/>
    <property type="evidence" value="ECO:0007669"/>
    <property type="project" value="TreeGrafter"/>
</dbReference>
<feature type="non-terminal residue" evidence="3">
    <location>
        <position position="292"/>
    </location>
</feature>
<gene>
    <name evidence="3" type="ORF">S06H3_27053</name>
</gene>